<dbReference type="InterPro" id="IPR005651">
    <property type="entry name" value="Trm112-like"/>
</dbReference>
<proteinExistence type="predicted"/>
<reference evidence="1" key="1">
    <citation type="journal article" date="2020" name="mSystems">
        <title>Genome- and Community-Level Interaction Insights into Carbon Utilization and Element Cycling Functions of Hydrothermarchaeota in Hydrothermal Sediment.</title>
        <authorList>
            <person name="Zhou Z."/>
            <person name="Liu Y."/>
            <person name="Xu W."/>
            <person name="Pan J."/>
            <person name="Luo Z.H."/>
            <person name="Li M."/>
        </authorList>
    </citation>
    <scope>NUCLEOTIDE SEQUENCE [LARGE SCALE GENOMIC DNA]</scope>
    <source>
        <strain evidence="1">SpSt-16</strain>
    </source>
</reference>
<evidence type="ECO:0000313" key="1">
    <source>
        <dbReference type="EMBL" id="HEW53048.1"/>
    </source>
</evidence>
<dbReference type="AlphaFoldDB" id="A0A7C2VP24"/>
<sequence length="126" mass="14049">MKYATLDLLACPRCKYNPLSLLVIKEEEVPPSVQDLGVKPLCSVFCGYHNKYIAELELHANCSECLSKDIAWGILYCPKCGSSYPIAYGIPMMYPGYLSRSAKLKVLYKIIKNKLAQYSPNHGGVP</sequence>
<dbReference type="Gene3D" id="2.20.25.10">
    <property type="match status" value="1"/>
</dbReference>
<name>A0A7C2VP24_9CREN</name>
<dbReference type="Pfam" id="PF03966">
    <property type="entry name" value="Trm112p"/>
    <property type="match status" value="1"/>
</dbReference>
<accession>A0A7C2VP24</accession>
<organism evidence="1">
    <name type="scientific">Ignisphaera aggregans</name>
    <dbReference type="NCBI Taxonomy" id="334771"/>
    <lineage>
        <taxon>Archaea</taxon>
        <taxon>Thermoproteota</taxon>
        <taxon>Thermoprotei</taxon>
        <taxon>Desulfurococcales</taxon>
        <taxon>Desulfurococcaceae</taxon>
        <taxon>Ignisphaera</taxon>
    </lineage>
</organism>
<dbReference type="SUPFAM" id="SSF158997">
    <property type="entry name" value="Trm112p-like"/>
    <property type="match status" value="1"/>
</dbReference>
<dbReference type="EMBL" id="DSGT01000007">
    <property type="protein sequence ID" value="HEW53048.1"/>
    <property type="molecule type" value="Genomic_DNA"/>
</dbReference>
<gene>
    <name evidence="1" type="ORF">ENO77_02610</name>
</gene>
<comment type="caution">
    <text evidence="1">The sequence shown here is derived from an EMBL/GenBank/DDBJ whole genome shotgun (WGS) entry which is preliminary data.</text>
</comment>
<protein>
    <submittedName>
        <fullName evidence="1">Trm112 family protein</fullName>
    </submittedName>
</protein>